<keyword evidence="2" id="KW-1185">Reference proteome</keyword>
<protein>
    <submittedName>
        <fullName evidence="1">Uncharacterized protein</fullName>
    </submittedName>
</protein>
<dbReference type="Proteomes" id="UP000054477">
    <property type="component" value="Unassembled WGS sequence"/>
</dbReference>
<name>A0A0C9XA58_9AGAR</name>
<reference evidence="1 2" key="1">
    <citation type="submission" date="2014-04" db="EMBL/GenBank/DDBJ databases">
        <authorList>
            <consortium name="DOE Joint Genome Institute"/>
            <person name="Kuo A."/>
            <person name="Kohler A."/>
            <person name="Nagy L.G."/>
            <person name="Floudas D."/>
            <person name="Copeland A."/>
            <person name="Barry K.W."/>
            <person name="Cichocki N."/>
            <person name="Veneault-Fourrey C."/>
            <person name="LaButti K."/>
            <person name="Lindquist E.A."/>
            <person name="Lipzen A."/>
            <person name="Lundell T."/>
            <person name="Morin E."/>
            <person name="Murat C."/>
            <person name="Sun H."/>
            <person name="Tunlid A."/>
            <person name="Henrissat B."/>
            <person name="Grigoriev I.V."/>
            <person name="Hibbett D.S."/>
            <person name="Martin F."/>
            <person name="Nordberg H.P."/>
            <person name="Cantor M.N."/>
            <person name="Hua S.X."/>
        </authorList>
    </citation>
    <scope>NUCLEOTIDE SEQUENCE [LARGE SCALE GENOMIC DNA]</scope>
    <source>
        <strain evidence="1 2">LaAM-08-1</strain>
    </source>
</reference>
<sequence length="96" mass="11576">MFIKYSNSFDGIWHDSRGEKFRDDVTNWLHGRMRLLDHAITTRIIISCCPSLVPINERRQLTHFHEGSLTRYVTRLRIPRWFIVAQGVYYLLQKKR</sequence>
<proteinExistence type="predicted"/>
<accession>A0A0C9XA58</accession>
<dbReference type="EMBL" id="KN838788">
    <property type="protein sequence ID" value="KIJ94541.1"/>
    <property type="molecule type" value="Genomic_DNA"/>
</dbReference>
<evidence type="ECO:0000313" key="2">
    <source>
        <dbReference type="Proteomes" id="UP000054477"/>
    </source>
</evidence>
<dbReference type="HOGENOM" id="CLU_2360051_0_0_1"/>
<gene>
    <name evidence="1" type="ORF">K443DRAFT_356256</name>
</gene>
<organism evidence="1 2">
    <name type="scientific">Laccaria amethystina LaAM-08-1</name>
    <dbReference type="NCBI Taxonomy" id="1095629"/>
    <lineage>
        <taxon>Eukaryota</taxon>
        <taxon>Fungi</taxon>
        <taxon>Dikarya</taxon>
        <taxon>Basidiomycota</taxon>
        <taxon>Agaricomycotina</taxon>
        <taxon>Agaricomycetes</taxon>
        <taxon>Agaricomycetidae</taxon>
        <taxon>Agaricales</taxon>
        <taxon>Agaricineae</taxon>
        <taxon>Hydnangiaceae</taxon>
        <taxon>Laccaria</taxon>
    </lineage>
</organism>
<evidence type="ECO:0000313" key="1">
    <source>
        <dbReference type="EMBL" id="KIJ94541.1"/>
    </source>
</evidence>
<reference evidence="2" key="2">
    <citation type="submission" date="2015-01" db="EMBL/GenBank/DDBJ databases">
        <title>Evolutionary Origins and Diversification of the Mycorrhizal Mutualists.</title>
        <authorList>
            <consortium name="DOE Joint Genome Institute"/>
            <consortium name="Mycorrhizal Genomics Consortium"/>
            <person name="Kohler A."/>
            <person name="Kuo A."/>
            <person name="Nagy L.G."/>
            <person name="Floudas D."/>
            <person name="Copeland A."/>
            <person name="Barry K.W."/>
            <person name="Cichocki N."/>
            <person name="Veneault-Fourrey C."/>
            <person name="LaButti K."/>
            <person name="Lindquist E.A."/>
            <person name="Lipzen A."/>
            <person name="Lundell T."/>
            <person name="Morin E."/>
            <person name="Murat C."/>
            <person name="Riley R."/>
            <person name="Ohm R."/>
            <person name="Sun H."/>
            <person name="Tunlid A."/>
            <person name="Henrissat B."/>
            <person name="Grigoriev I.V."/>
            <person name="Hibbett D.S."/>
            <person name="Martin F."/>
        </authorList>
    </citation>
    <scope>NUCLEOTIDE SEQUENCE [LARGE SCALE GENOMIC DNA]</scope>
    <source>
        <strain evidence="2">LaAM-08-1</strain>
    </source>
</reference>
<dbReference type="AlphaFoldDB" id="A0A0C9XA58"/>